<dbReference type="Gene3D" id="2.40.30.10">
    <property type="entry name" value="Translation factors"/>
    <property type="match status" value="1"/>
</dbReference>
<protein>
    <recommendedName>
        <fullName evidence="3">FAD-binding FR-type domain-containing protein</fullName>
    </recommendedName>
</protein>
<dbReference type="SUPFAM" id="SSF52343">
    <property type="entry name" value="Ferredoxin reductase-like, C-terminal NADP-linked domain"/>
    <property type="match status" value="1"/>
</dbReference>
<organism evidence="1 2">
    <name type="scientific">Hohenbuehelia grisea</name>
    <dbReference type="NCBI Taxonomy" id="104357"/>
    <lineage>
        <taxon>Eukaryota</taxon>
        <taxon>Fungi</taxon>
        <taxon>Dikarya</taxon>
        <taxon>Basidiomycota</taxon>
        <taxon>Agaricomycotina</taxon>
        <taxon>Agaricomycetes</taxon>
        <taxon>Agaricomycetidae</taxon>
        <taxon>Agaricales</taxon>
        <taxon>Pleurotineae</taxon>
        <taxon>Pleurotaceae</taxon>
        <taxon>Hohenbuehelia</taxon>
    </lineage>
</organism>
<evidence type="ECO:0008006" key="3">
    <source>
        <dbReference type="Google" id="ProtNLM"/>
    </source>
</evidence>
<evidence type="ECO:0000313" key="2">
    <source>
        <dbReference type="Proteomes" id="UP001556367"/>
    </source>
</evidence>
<dbReference type="Gene3D" id="3.40.50.80">
    <property type="entry name" value="Nucleotide-binding domain of ferredoxin-NADP reductase (FNR) module"/>
    <property type="match status" value="1"/>
</dbReference>
<accession>A0ABR3IT39</accession>
<dbReference type="PANTHER" id="PTHR42815">
    <property type="entry name" value="FAD-BINDING, PUTATIVE (AFU_ORTHOLOGUE AFUA_6G07600)-RELATED"/>
    <property type="match status" value="1"/>
</dbReference>
<evidence type="ECO:0000313" key="1">
    <source>
        <dbReference type="EMBL" id="KAL0946395.1"/>
    </source>
</evidence>
<keyword evidence="2" id="KW-1185">Reference proteome</keyword>
<dbReference type="InterPro" id="IPR012349">
    <property type="entry name" value="Split_barrel_FMN-bd"/>
</dbReference>
<dbReference type="EMBL" id="JASNQZ010000015">
    <property type="protein sequence ID" value="KAL0946395.1"/>
    <property type="molecule type" value="Genomic_DNA"/>
</dbReference>
<dbReference type="PANTHER" id="PTHR42815:SF2">
    <property type="entry name" value="FAD-BINDING, PUTATIVE (AFU_ORTHOLOGUE AFUA_6G07600)-RELATED"/>
    <property type="match status" value="1"/>
</dbReference>
<comment type="caution">
    <text evidence="1">The sequence shown here is derived from an EMBL/GenBank/DDBJ whole genome shotgun (WGS) entry which is preliminary data.</text>
</comment>
<name>A0ABR3IT39_9AGAR</name>
<dbReference type="Proteomes" id="UP001556367">
    <property type="component" value="Unassembled WGS sequence"/>
</dbReference>
<dbReference type="InterPro" id="IPR039261">
    <property type="entry name" value="FNR_nucleotide-bd"/>
</dbReference>
<dbReference type="Gene3D" id="2.30.110.10">
    <property type="entry name" value="Electron Transport, Fmn-binding Protein, Chain A"/>
    <property type="match status" value="1"/>
</dbReference>
<reference evidence="2" key="1">
    <citation type="submission" date="2024-06" db="EMBL/GenBank/DDBJ databases">
        <title>Multi-omics analyses provide insights into the biosynthesis of the anticancer antibiotic pleurotin in Hohenbuehelia grisea.</title>
        <authorList>
            <person name="Weaver J.A."/>
            <person name="Alberti F."/>
        </authorList>
    </citation>
    <scope>NUCLEOTIDE SEQUENCE [LARGE SCALE GENOMIC DNA]</scope>
    <source>
        <strain evidence="2">T-177</strain>
    </source>
</reference>
<sequence>MQYSLANANSIHSGLQAALVPSYFACDLPDTMPALVGWHRGERAIQEKLNYQAVMAMGFTWIEGDMPEQHREFYASRLPFLPVTTLDAQGRPWGSILAGRDGKPGFIRSPSYKTLTLDVRTWEGDPFWENTRARFGSAGEQLKPALVAGIGVEFSTRRRNKFAGSITRLLADGQDLQLEFDVNQAIGNCPKYINVRDLVPHPSAPKVLYRHHSLNDSDRLPDEVIEFILNSDTTFVGTTYAASKEEEAHFPSHVGMNQRGGHQGFVRVVPSDGRTVVLPDYSGNRLMTSLGNIEATPLASLTFVSFTTGAVLYITGDAQNLVGPEAQKIMPLHNALTTVRTTGYVFVEDALPVRQQPGTVTQPSPYSPPIRLLAEEGPKATYLSGDHISATLAKVNILSPSLATFTWETSRSLDIKPGQAIIMDFTPFLGEEAYQHMSPQKPTSVNDDRIRTWTVSSAHTDGPTRSFDLTMREKPGGAVTGALFSIARKLLQVRPELLANMRPLEMRVNVIGVSGDLTLPDAPSKDEEGGSARVLWVAGGIGVTPFLSMLAALRVSAQANPVNVGWDIAFMLVTREPEVILPLIETAIAENPGGLNVTLDVFSNRDIPDINIRGVNLKKHQGRPNQQFILLSDVRSDLEGRKVFLCGPPGLEKDMIAALGDIGTAQVDIRREGFGY</sequence>
<gene>
    <name evidence="1" type="ORF">HGRIS_012623</name>
</gene>
<proteinExistence type="predicted"/>